<evidence type="ECO:0000256" key="5">
    <source>
        <dbReference type="SAM" id="Phobius"/>
    </source>
</evidence>
<evidence type="ECO:0000256" key="4">
    <source>
        <dbReference type="ARBA" id="ARBA00023098"/>
    </source>
</evidence>
<dbReference type="PANTHER" id="PTHR31403:SF7">
    <property type="entry name" value="PHOSPHOLIPASE A1-IGAMMA3, CHLOROPLASTIC"/>
    <property type="match status" value="1"/>
</dbReference>
<dbReference type="OrthoDB" id="5562330at2"/>
<dbReference type="GO" id="GO:0016042">
    <property type="term" value="P:lipid catabolic process"/>
    <property type="evidence" value="ECO:0007669"/>
    <property type="project" value="UniProtKB-KW"/>
</dbReference>
<evidence type="ECO:0000313" key="8">
    <source>
        <dbReference type="Proteomes" id="UP000246569"/>
    </source>
</evidence>
<keyword evidence="3" id="KW-0442">Lipid degradation</keyword>
<gene>
    <name evidence="7" type="ORF">C7443_102426</name>
</gene>
<organism evidence="7 8">
    <name type="scientific">Plasticicumulans acidivorans</name>
    <dbReference type="NCBI Taxonomy" id="886464"/>
    <lineage>
        <taxon>Bacteria</taxon>
        <taxon>Pseudomonadati</taxon>
        <taxon>Pseudomonadota</taxon>
        <taxon>Gammaproteobacteria</taxon>
        <taxon>Candidatus Competibacteraceae</taxon>
        <taxon>Plasticicumulans</taxon>
    </lineage>
</organism>
<keyword evidence="2" id="KW-0809">Transit peptide</keyword>
<evidence type="ECO:0000259" key="6">
    <source>
        <dbReference type="Pfam" id="PF01764"/>
    </source>
</evidence>
<dbReference type="CDD" id="cd00519">
    <property type="entry name" value="Lipase_3"/>
    <property type="match status" value="1"/>
</dbReference>
<feature type="transmembrane region" description="Helical" evidence="5">
    <location>
        <begin position="340"/>
        <end position="357"/>
    </location>
</feature>
<reference evidence="7 8" key="1">
    <citation type="submission" date="2018-05" db="EMBL/GenBank/DDBJ databases">
        <title>Genomic Encyclopedia of Type Strains, Phase IV (KMG-IV): sequencing the most valuable type-strain genomes for metagenomic binning, comparative biology and taxonomic classification.</title>
        <authorList>
            <person name="Goeker M."/>
        </authorList>
    </citation>
    <scope>NUCLEOTIDE SEQUENCE [LARGE SCALE GENOMIC DNA]</scope>
    <source>
        <strain evidence="7 8">DSM 23606</strain>
    </source>
</reference>
<protein>
    <submittedName>
        <fullName evidence="7">Lipase (Class 3)</fullName>
    </submittedName>
</protein>
<feature type="domain" description="Fungal lipase-type" evidence="6">
    <location>
        <begin position="80"/>
        <end position="207"/>
    </location>
</feature>
<evidence type="ECO:0000256" key="2">
    <source>
        <dbReference type="ARBA" id="ARBA00022946"/>
    </source>
</evidence>
<name>A0A317MYQ5_9GAMM</name>
<dbReference type="EMBL" id="QGTJ01000002">
    <property type="protein sequence ID" value="PWV64773.1"/>
    <property type="molecule type" value="Genomic_DNA"/>
</dbReference>
<dbReference type="AlphaFoldDB" id="A0A317MYQ5"/>
<keyword evidence="4" id="KW-0443">Lipid metabolism</keyword>
<evidence type="ECO:0000313" key="7">
    <source>
        <dbReference type="EMBL" id="PWV64773.1"/>
    </source>
</evidence>
<dbReference type="SUPFAM" id="SSF53474">
    <property type="entry name" value="alpha/beta-Hydrolases"/>
    <property type="match status" value="1"/>
</dbReference>
<accession>A0A317MYQ5</accession>
<dbReference type="InterPro" id="IPR002921">
    <property type="entry name" value="Fungal_lipase-type"/>
</dbReference>
<dbReference type="Proteomes" id="UP000246569">
    <property type="component" value="Unassembled WGS sequence"/>
</dbReference>
<evidence type="ECO:0000256" key="1">
    <source>
        <dbReference type="ARBA" id="ARBA00022801"/>
    </source>
</evidence>
<sequence>MTSLSPQHAAGIARGVYSLFDQTVGQARMRGDLLGCEGMFTVEEDSRLSGRSGGLIVYKRLSGFGYIAEGEGQHQGEILVATRGTVNAGGYDWLSNFNIGMQIGPGGHPVHAGFHEVWKSFAGDLAEFLRGRNPSVIHCVGHSLGGALATLNADYFSNIRAGAVRLYTFGSPRTGALTFSRSLRRRLGAENIHRVHHHADPVPKIPLFPFLHVPADSSGYQLGNGQGGLISVAAHSMAGSYIPGVGQDDWAGLEHRCRDELNDARVQSWLDEVAAGSGIIPFGARTLRMIGRALAWVMKKIGSVLIGTLGSVLTAGMTVLDQLAWLLSRGAELSIEVSNYVGTLIVAIFRFLGRTVVAGASLTLSFVRWVLGLLYAGLSNMAGMALSLLV</sequence>
<comment type="caution">
    <text evidence="7">The sequence shown here is derived from an EMBL/GenBank/DDBJ whole genome shotgun (WGS) entry which is preliminary data.</text>
</comment>
<feature type="transmembrane region" description="Helical" evidence="5">
    <location>
        <begin position="369"/>
        <end position="389"/>
    </location>
</feature>
<keyword evidence="1" id="KW-0378">Hydrolase</keyword>
<proteinExistence type="predicted"/>
<dbReference type="InterPro" id="IPR029058">
    <property type="entry name" value="AB_hydrolase_fold"/>
</dbReference>
<dbReference type="GO" id="GO:0004620">
    <property type="term" value="F:phospholipase activity"/>
    <property type="evidence" value="ECO:0007669"/>
    <property type="project" value="UniProtKB-ARBA"/>
</dbReference>
<dbReference type="Pfam" id="PF01764">
    <property type="entry name" value="Lipase_3"/>
    <property type="match status" value="1"/>
</dbReference>
<feature type="transmembrane region" description="Helical" evidence="5">
    <location>
        <begin position="301"/>
        <end position="320"/>
    </location>
</feature>
<keyword evidence="8" id="KW-1185">Reference proteome</keyword>
<dbReference type="PANTHER" id="PTHR31403">
    <property type="entry name" value="PHOSPHOLIPASE A1-IBETA2, CHLOROPLASTIC"/>
    <property type="match status" value="1"/>
</dbReference>
<keyword evidence="5" id="KW-0812">Transmembrane</keyword>
<evidence type="ECO:0000256" key="3">
    <source>
        <dbReference type="ARBA" id="ARBA00022963"/>
    </source>
</evidence>
<keyword evidence="5" id="KW-1133">Transmembrane helix</keyword>
<dbReference type="Gene3D" id="3.40.50.1820">
    <property type="entry name" value="alpha/beta hydrolase"/>
    <property type="match status" value="1"/>
</dbReference>
<keyword evidence="5" id="KW-0472">Membrane</keyword>